<keyword evidence="1" id="KW-0472">Membrane</keyword>
<keyword evidence="1" id="KW-0812">Transmembrane</keyword>
<reference evidence="3 4" key="1">
    <citation type="submission" date="2021-01" db="EMBL/GenBank/DDBJ databases">
        <title>Biogeographic distribution of Paracoccus.</title>
        <authorList>
            <person name="Hollensteiner J."/>
            <person name="Leineberger J."/>
            <person name="Brinkhoff T."/>
            <person name="Daniel R."/>
        </authorList>
    </citation>
    <scope>NUCLEOTIDE SEQUENCE [LARGE SCALE GENOMIC DNA]</scope>
    <source>
        <strain evidence="3 4">KCTC 22803</strain>
    </source>
</reference>
<accession>A0ABY7SFQ7</accession>
<protein>
    <recommendedName>
        <fullName evidence="5">LPXTG cell wall anchor domain-containing protein</fullName>
    </recommendedName>
</protein>
<evidence type="ECO:0000313" key="3">
    <source>
        <dbReference type="EMBL" id="WCR05848.1"/>
    </source>
</evidence>
<dbReference type="RefSeq" id="WP_271885250.1">
    <property type="nucleotide sequence ID" value="NZ_CP067136.1"/>
</dbReference>
<evidence type="ECO:0008006" key="5">
    <source>
        <dbReference type="Google" id="ProtNLM"/>
    </source>
</evidence>
<dbReference type="Proteomes" id="UP001219349">
    <property type="component" value="Chromosome"/>
</dbReference>
<keyword evidence="1" id="KW-1133">Transmembrane helix</keyword>
<keyword evidence="2" id="KW-0732">Signal</keyword>
<feature type="transmembrane region" description="Helical" evidence="1">
    <location>
        <begin position="38"/>
        <end position="55"/>
    </location>
</feature>
<evidence type="ECO:0000313" key="4">
    <source>
        <dbReference type="Proteomes" id="UP001219349"/>
    </source>
</evidence>
<name>A0ABY7SFQ7_9RHOB</name>
<evidence type="ECO:0000256" key="2">
    <source>
        <dbReference type="SAM" id="SignalP"/>
    </source>
</evidence>
<proteinExistence type="predicted"/>
<evidence type="ECO:0000256" key="1">
    <source>
        <dbReference type="SAM" id="Phobius"/>
    </source>
</evidence>
<feature type="chain" id="PRO_5045268753" description="LPXTG cell wall anchor domain-containing protein" evidence="2">
    <location>
        <begin position="20"/>
        <end position="60"/>
    </location>
</feature>
<feature type="signal peptide" evidence="2">
    <location>
        <begin position="1"/>
        <end position="19"/>
    </location>
</feature>
<organism evidence="3 4">
    <name type="scientific">Paracoccus fistulariae</name>
    <dbReference type="NCBI Taxonomy" id="658446"/>
    <lineage>
        <taxon>Bacteria</taxon>
        <taxon>Pseudomonadati</taxon>
        <taxon>Pseudomonadota</taxon>
        <taxon>Alphaproteobacteria</taxon>
        <taxon>Rhodobacterales</taxon>
        <taxon>Paracoccaceae</taxon>
        <taxon>Paracoccus</taxon>
    </lineage>
</organism>
<dbReference type="EMBL" id="CP067136">
    <property type="protein sequence ID" value="WCR05848.1"/>
    <property type="molecule type" value="Genomic_DNA"/>
</dbReference>
<sequence length="60" mass="6461">MTRLILTPAALLLPATAMAHSGDHSQSAPTHMLSEPDHLAGLALVVALGLAVWLWHRRRS</sequence>
<gene>
    <name evidence="3" type="ORF">JHX87_09905</name>
</gene>
<keyword evidence="4" id="KW-1185">Reference proteome</keyword>